<accession>A0A369ICH3</accession>
<comment type="caution">
    <text evidence="2">The sequence shown here is derived from an EMBL/GenBank/DDBJ whole genome shotgun (WGS) entry which is preliminary data.</text>
</comment>
<organism evidence="2 3">
    <name type="scientific">Runella aurantiaca</name>
    <dbReference type="NCBI Taxonomy" id="2282308"/>
    <lineage>
        <taxon>Bacteria</taxon>
        <taxon>Pseudomonadati</taxon>
        <taxon>Bacteroidota</taxon>
        <taxon>Cytophagia</taxon>
        <taxon>Cytophagales</taxon>
        <taxon>Spirosomataceae</taxon>
        <taxon>Runella</taxon>
    </lineage>
</organism>
<dbReference type="EMBL" id="QPIW01000002">
    <property type="protein sequence ID" value="RDB07358.1"/>
    <property type="molecule type" value="Genomic_DNA"/>
</dbReference>
<evidence type="ECO:0000313" key="3">
    <source>
        <dbReference type="Proteomes" id="UP000253141"/>
    </source>
</evidence>
<reference evidence="2 3" key="1">
    <citation type="submission" date="2018-07" db="EMBL/GenBank/DDBJ databases">
        <title>Genome analysis of Runella aurantiaca.</title>
        <authorList>
            <person name="Yang X."/>
        </authorList>
    </citation>
    <scope>NUCLEOTIDE SEQUENCE [LARGE SCALE GENOMIC DNA]</scope>
    <source>
        <strain evidence="2 3">YX9</strain>
    </source>
</reference>
<dbReference type="AlphaFoldDB" id="A0A369ICH3"/>
<feature type="transmembrane region" description="Helical" evidence="1">
    <location>
        <begin position="25"/>
        <end position="45"/>
    </location>
</feature>
<proteinExistence type="predicted"/>
<feature type="transmembrane region" description="Helical" evidence="1">
    <location>
        <begin position="51"/>
        <end position="72"/>
    </location>
</feature>
<evidence type="ECO:0000313" key="2">
    <source>
        <dbReference type="EMBL" id="RDB07358.1"/>
    </source>
</evidence>
<dbReference type="RefSeq" id="WP_114459930.1">
    <property type="nucleotide sequence ID" value="NZ_QPIW01000002.1"/>
</dbReference>
<name>A0A369ICH3_9BACT</name>
<keyword evidence="3" id="KW-1185">Reference proteome</keyword>
<keyword evidence="1" id="KW-1133">Transmembrane helix</keyword>
<gene>
    <name evidence="2" type="ORF">DVG78_04965</name>
</gene>
<keyword evidence="1" id="KW-0472">Membrane</keyword>
<keyword evidence="1" id="KW-0812">Transmembrane</keyword>
<evidence type="ECO:0000256" key="1">
    <source>
        <dbReference type="SAM" id="Phobius"/>
    </source>
</evidence>
<sequence length="83" mass="9313">MKKNNPFENKSLEELKATKAKYQKIVAVFTGLMTVAVIVIVYVAITTKNWAQLATLGAIGAFLPMFISIQALDKEIKRREQNN</sequence>
<dbReference type="OrthoDB" id="9869910at2"/>
<dbReference type="Proteomes" id="UP000253141">
    <property type="component" value="Unassembled WGS sequence"/>
</dbReference>
<protein>
    <submittedName>
        <fullName evidence="2">Uncharacterized protein</fullName>
    </submittedName>
</protein>